<comment type="subcellular location">
    <subcellularLocation>
        <location evidence="1">Cell inner membrane</location>
        <topology evidence="1">Multi-pass membrane protein</topology>
    </subcellularLocation>
</comment>
<dbReference type="GO" id="GO:0015740">
    <property type="term" value="P:C4-dicarboxylate transport"/>
    <property type="evidence" value="ECO:0007669"/>
    <property type="project" value="TreeGrafter"/>
</dbReference>
<evidence type="ECO:0000259" key="10">
    <source>
        <dbReference type="Pfam" id="PF04290"/>
    </source>
</evidence>
<evidence type="ECO:0000256" key="5">
    <source>
        <dbReference type="ARBA" id="ARBA00022692"/>
    </source>
</evidence>
<reference evidence="11 12" key="1">
    <citation type="submission" date="2018-10" db="EMBL/GenBank/DDBJ databases">
        <authorList>
            <person name="Peiro R."/>
            <person name="Begona"/>
            <person name="Cbmso G."/>
            <person name="Lopez M."/>
            <person name="Gonzalez S."/>
            <person name="Sacristan E."/>
            <person name="Castillo E."/>
        </authorList>
    </citation>
    <scope>NUCLEOTIDE SEQUENCE [LARGE SCALE GENOMIC DNA]</scope>
    <source>
        <strain evidence="11">TTHNAR1</strain>
        <plasmid evidence="12">4</plasmid>
    </source>
</reference>
<keyword evidence="11" id="KW-0614">Plasmid</keyword>
<name>A0A3P4AV55_THETH</name>
<geneLocation type="plasmid" evidence="11 12">
    <name>4</name>
</geneLocation>
<keyword evidence="3" id="KW-1003">Cell membrane</keyword>
<dbReference type="PANTHER" id="PTHR35011:SF2">
    <property type="entry name" value="2,3-DIKETO-L-GULONATE TRAP TRANSPORTER SMALL PERMEASE PROTEIN YIAM"/>
    <property type="match status" value="1"/>
</dbReference>
<evidence type="ECO:0000256" key="8">
    <source>
        <dbReference type="ARBA" id="ARBA00038436"/>
    </source>
</evidence>
<evidence type="ECO:0000313" key="12">
    <source>
        <dbReference type="Proteomes" id="UP000279841"/>
    </source>
</evidence>
<evidence type="ECO:0000256" key="1">
    <source>
        <dbReference type="ARBA" id="ARBA00004429"/>
    </source>
</evidence>
<feature type="transmembrane region" description="Helical" evidence="9">
    <location>
        <begin position="83"/>
        <end position="104"/>
    </location>
</feature>
<keyword evidence="2" id="KW-0813">Transport</keyword>
<proteinExistence type="inferred from homology"/>
<organism evidence="11 12">
    <name type="scientific">Thermus thermophilus</name>
    <dbReference type="NCBI Taxonomy" id="274"/>
    <lineage>
        <taxon>Bacteria</taxon>
        <taxon>Thermotogati</taxon>
        <taxon>Deinococcota</taxon>
        <taxon>Deinococci</taxon>
        <taxon>Thermales</taxon>
        <taxon>Thermaceae</taxon>
        <taxon>Thermus</taxon>
    </lineage>
</organism>
<dbReference type="Pfam" id="PF04290">
    <property type="entry name" value="DctQ"/>
    <property type="match status" value="1"/>
</dbReference>
<feature type="transmembrane region" description="Helical" evidence="9">
    <location>
        <begin position="9"/>
        <end position="31"/>
    </location>
</feature>
<comment type="similarity">
    <text evidence="8">Belongs to the TRAP transporter small permease family.</text>
</comment>
<sequence>MLKRLEETLLALLLGGMVSLAFLNVLTRYLFRYPLAFTEELLVNGFVWATLLGIAVGLREGAEGAHIRFVALTEFLPTPWRRGFVALGFLVFAVLFLVLAFLAWRQAQDDLALGSVSPSLGIPNAFYTLPTPFLAAWVAVRALEGVWRSLRGGEA</sequence>
<dbReference type="EMBL" id="LR027520">
    <property type="protein sequence ID" value="VCU54710.1"/>
    <property type="molecule type" value="Genomic_DNA"/>
</dbReference>
<dbReference type="GO" id="GO:0005886">
    <property type="term" value="C:plasma membrane"/>
    <property type="evidence" value="ECO:0007669"/>
    <property type="project" value="UniProtKB-SubCell"/>
</dbReference>
<evidence type="ECO:0000256" key="2">
    <source>
        <dbReference type="ARBA" id="ARBA00022448"/>
    </source>
</evidence>
<evidence type="ECO:0000256" key="6">
    <source>
        <dbReference type="ARBA" id="ARBA00022989"/>
    </source>
</evidence>
<feature type="domain" description="Tripartite ATP-independent periplasmic transporters DctQ component" evidence="10">
    <location>
        <begin position="17"/>
        <end position="151"/>
    </location>
</feature>
<accession>A0A3P4AV55</accession>
<feature type="transmembrane region" description="Helical" evidence="9">
    <location>
        <begin position="43"/>
        <end position="62"/>
    </location>
</feature>
<gene>
    <name evidence="11" type="primary">yiaM_2</name>
    <name evidence="11" type="ORF">TTHNP4_00118</name>
</gene>
<evidence type="ECO:0000313" key="11">
    <source>
        <dbReference type="EMBL" id="VCU54710.1"/>
    </source>
</evidence>
<protein>
    <submittedName>
        <fullName evidence="11">2,3-diketo-L-gulonate TRAP transporter small permease protein YiaM</fullName>
    </submittedName>
</protein>
<dbReference type="GO" id="GO:0022857">
    <property type="term" value="F:transmembrane transporter activity"/>
    <property type="evidence" value="ECO:0007669"/>
    <property type="project" value="TreeGrafter"/>
</dbReference>
<evidence type="ECO:0000256" key="4">
    <source>
        <dbReference type="ARBA" id="ARBA00022519"/>
    </source>
</evidence>
<evidence type="ECO:0000256" key="3">
    <source>
        <dbReference type="ARBA" id="ARBA00022475"/>
    </source>
</evidence>
<keyword evidence="6 9" id="KW-1133">Transmembrane helix</keyword>
<evidence type="ECO:0000256" key="7">
    <source>
        <dbReference type="ARBA" id="ARBA00023136"/>
    </source>
</evidence>
<dbReference type="AlphaFoldDB" id="A0A3P4AV55"/>
<keyword evidence="5 9" id="KW-0812">Transmembrane</keyword>
<dbReference type="RefSeq" id="WP_124105626.1">
    <property type="nucleotide sequence ID" value="NZ_LR027520.1"/>
</dbReference>
<dbReference type="InterPro" id="IPR055348">
    <property type="entry name" value="DctQ"/>
</dbReference>
<keyword evidence="4" id="KW-0997">Cell inner membrane</keyword>
<evidence type="ECO:0000256" key="9">
    <source>
        <dbReference type="SAM" id="Phobius"/>
    </source>
</evidence>
<dbReference type="InterPro" id="IPR007387">
    <property type="entry name" value="TRAP_DctQ"/>
</dbReference>
<dbReference type="PANTHER" id="PTHR35011">
    <property type="entry name" value="2,3-DIKETO-L-GULONATE TRAP TRANSPORTER SMALL PERMEASE PROTEIN YIAM"/>
    <property type="match status" value="1"/>
</dbReference>
<dbReference type="Proteomes" id="UP000279841">
    <property type="component" value="Plasmid 4"/>
</dbReference>
<keyword evidence="7 9" id="KW-0472">Membrane</keyword>
<feature type="transmembrane region" description="Helical" evidence="9">
    <location>
        <begin position="124"/>
        <end position="143"/>
    </location>
</feature>